<dbReference type="OrthoDB" id="3886018at2759"/>
<name>A0A9W9VTI7_9EURO</name>
<reference evidence="2" key="2">
    <citation type="journal article" date="2023" name="IMA Fungus">
        <title>Comparative genomic study of the Penicillium genus elucidates a diverse pangenome and 15 lateral gene transfer events.</title>
        <authorList>
            <person name="Petersen C."/>
            <person name="Sorensen T."/>
            <person name="Nielsen M.R."/>
            <person name="Sondergaard T.E."/>
            <person name="Sorensen J.L."/>
            <person name="Fitzpatrick D.A."/>
            <person name="Frisvad J.C."/>
            <person name="Nielsen K.L."/>
        </authorList>
    </citation>
    <scope>NUCLEOTIDE SEQUENCE</scope>
    <source>
        <strain evidence="2">IBT 29864</strain>
    </source>
</reference>
<feature type="compositionally biased region" description="Low complexity" evidence="1">
    <location>
        <begin position="287"/>
        <end position="349"/>
    </location>
</feature>
<comment type="caution">
    <text evidence="2">The sequence shown here is derived from an EMBL/GenBank/DDBJ whole genome shotgun (WGS) entry which is preliminary data.</text>
</comment>
<feature type="compositionally biased region" description="Low complexity" evidence="1">
    <location>
        <begin position="255"/>
        <end position="269"/>
    </location>
</feature>
<keyword evidence="3" id="KW-1185">Reference proteome</keyword>
<dbReference type="GeneID" id="81432302"/>
<sequence>MSSDFSSDNAGSSGLAHVSWQGTADIGISDPVCIFVHGHGFAGVNGIYGCTSVNIVSEKGVYVSHIWENPVFIDSDWKATDDSSFKKNAFELLRDGTSTAQSITALVGTDANPGVLHAIYAPNVFVLTPKTTEWDKEQHKITTTLRYDSRARQLGQWVASIIPGSGGSVITLGYTRTSKQASTQTGGTAGRAILEVDPFQYWLTTPNAPLGSPGLQVGRWRLWVEDQLITTQDFWTPNTTPLSKRAVGYANPCGSSSSASSSSTPVSSSTKIKSCAVRTRTATFDITSSTPSSSARVSTPSTTSSTKSSTTKSSTTLTSTTLSAKPSVSASSVPSTSHSTTRSGSASSLSSFTTRASSTVTTSTTQYCLNYADHTTDYCTCSSTSSGSTLYTSLPLMTDGYCKYTSFPAPTTTHATTTPTTITTAPTATTTYCLNYADPHSNVDYCTCSSTSGTSVYYTSMPLMSGGYCSYTTFPSSTNPYPYTKTEEGSVIAYATSTVSIFNVAGYRLTETYGSGSSTVLETPAPTGFPYTTTSDDTVIAYATSTISYMDVAGYKLILTYGAGSSTIISTPTPTASCAMWSEIAAYMFLIYDIDHWDVDEDDLQSKLKSEESGCGAITAWDFNSAMNGSAGAKFNLPTLMKSGCVERAIKSAGGPSISCQGHGTHVFDGGDSVQDIYNAL</sequence>
<dbReference type="Proteomes" id="UP001147782">
    <property type="component" value="Unassembled WGS sequence"/>
</dbReference>
<reference evidence="2" key="1">
    <citation type="submission" date="2022-11" db="EMBL/GenBank/DDBJ databases">
        <authorList>
            <person name="Petersen C."/>
        </authorList>
    </citation>
    <scope>NUCLEOTIDE SEQUENCE</scope>
    <source>
        <strain evidence="2">IBT 29864</strain>
    </source>
</reference>
<feature type="region of interest" description="Disordered" evidence="1">
    <location>
        <begin position="286"/>
        <end position="349"/>
    </location>
</feature>
<dbReference type="AlphaFoldDB" id="A0A9W9VTI7"/>
<dbReference type="EMBL" id="JAPZBS010000001">
    <property type="protein sequence ID" value="KAJ5389126.1"/>
    <property type="molecule type" value="Genomic_DNA"/>
</dbReference>
<accession>A0A9W9VTI7</accession>
<feature type="region of interest" description="Disordered" evidence="1">
    <location>
        <begin position="251"/>
        <end position="272"/>
    </location>
</feature>
<dbReference type="RefSeq" id="XP_056559854.1">
    <property type="nucleotide sequence ID" value="XM_056693125.1"/>
</dbReference>
<organism evidence="2 3">
    <name type="scientific">Penicillium cataractarum</name>
    <dbReference type="NCBI Taxonomy" id="2100454"/>
    <lineage>
        <taxon>Eukaryota</taxon>
        <taxon>Fungi</taxon>
        <taxon>Dikarya</taxon>
        <taxon>Ascomycota</taxon>
        <taxon>Pezizomycotina</taxon>
        <taxon>Eurotiomycetes</taxon>
        <taxon>Eurotiomycetidae</taxon>
        <taxon>Eurotiales</taxon>
        <taxon>Aspergillaceae</taxon>
        <taxon>Penicillium</taxon>
    </lineage>
</organism>
<evidence type="ECO:0000256" key="1">
    <source>
        <dbReference type="SAM" id="MobiDB-lite"/>
    </source>
</evidence>
<gene>
    <name evidence="2" type="ORF">N7496_000194</name>
</gene>
<proteinExistence type="predicted"/>
<evidence type="ECO:0000313" key="2">
    <source>
        <dbReference type="EMBL" id="KAJ5389126.1"/>
    </source>
</evidence>
<evidence type="ECO:0000313" key="3">
    <source>
        <dbReference type="Proteomes" id="UP001147782"/>
    </source>
</evidence>
<protein>
    <submittedName>
        <fullName evidence="2">Uncharacterized protein</fullName>
    </submittedName>
</protein>